<protein>
    <recommendedName>
        <fullName evidence="3">DUF1508 domain-containing protein</fullName>
    </recommendedName>
</protein>
<organism evidence="1 2">
    <name type="scientific">Bradyrhizobium erythrophlei</name>
    <dbReference type="NCBI Taxonomy" id="1437360"/>
    <lineage>
        <taxon>Bacteria</taxon>
        <taxon>Pseudomonadati</taxon>
        <taxon>Pseudomonadota</taxon>
        <taxon>Alphaproteobacteria</taxon>
        <taxon>Hyphomicrobiales</taxon>
        <taxon>Nitrobacteraceae</taxon>
        <taxon>Bradyrhizobium</taxon>
    </lineage>
</organism>
<accession>A0A1M5WDF4</accession>
<reference evidence="1 2" key="1">
    <citation type="submission" date="2016-11" db="EMBL/GenBank/DDBJ databases">
        <authorList>
            <person name="Jaros S."/>
            <person name="Januszkiewicz K."/>
            <person name="Wedrychowicz H."/>
        </authorList>
    </citation>
    <scope>NUCLEOTIDE SEQUENCE [LARGE SCALE GENOMIC DNA]</scope>
    <source>
        <strain evidence="1 2">GAS138</strain>
    </source>
</reference>
<dbReference type="EMBL" id="LT670817">
    <property type="protein sequence ID" value="SHH85500.1"/>
    <property type="molecule type" value="Genomic_DNA"/>
</dbReference>
<dbReference type="RefSeq" id="WP_154072623.1">
    <property type="nucleotide sequence ID" value="NZ_LT670817.1"/>
</dbReference>
<sequence>MAKNSDPRLLEVTVTPLEPARWEWRVYEGDTPLMTGFETSRETAQIEGDSALFRLLSAGLDK</sequence>
<dbReference type="Proteomes" id="UP000189796">
    <property type="component" value="Chromosome I"/>
</dbReference>
<gene>
    <name evidence="1" type="ORF">SAMN05443248_6512</name>
</gene>
<proteinExistence type="predicted"/>
<dbReference type="OrthoDB" id="8254469at2"/>
<evidence type="ECO:0008006" key="3">
    <source>
        <dbReference type="Google" id="ProtNLM"/>
    </source>
</evidence>
<evidence type="ECO:0000313" key="2">
    <source>
        <dbReference type="Proteomes" id="UP000189796"/>
    </source>
</evidence>
<dbReference type="AlphaFoldDB" id="A0A1M5WDF4"/>
<name>A0A1M5WDF4_9BRAD</name>
<evidence type="ECO:0000313" key="1">
    <source>
        <dbReference type="EMBL" id="SHH85500.1"/>
    </source>
</evidence>